<evidence type="ECO:0000259" key="1">
    <source>
        <dbReference type="Pfam" id="PF00308"/>
    </source>
</evidence>
<feature type="domain" description="Primosomal DnaI N-terminal" evidence="2">
    <location>
        <begin position="1"/>
        <end position="98"/>
    </location>
</feature>
<dbReference type="SUPFAM" id="SSF52540">
    <property type="entry name" value="P-loop containing nucleoside triphosphate hydrolases"/>
    <property type="match status" value="1"/>
</dbReference>
<feature type="domain" description="Chromosomal replication initiator protein DnaA ATPAse" evidence="1">
    <location>
        <begin position="162"/>
        <end position="232"/>
    </location>
</feature>
<accession>A0A1H9UF77</accession>
<dbReference type="Gene3D" id="3.40.50.300">
    <property type="entry name" value="P-loop containing nucleotide triphosphate hydrolases"/>
    <property type="match status" value="1"/>
</dbReference>
<dbReference type="STRING" id="531814.SAMN04487944_11759"/>
<dbReference type="InterPro" id="IPR009928">
    <property type="entry name" value="DnaI_N"/>
</dbReference>
<evidence type="ECO:0000259" key="2">
    <source>
        <dbReference type="Pfam" id="PF07319"/>
    </source>
</evidence>
<evidence type="ECO:0000313" key="4">
    <source>
        <dbReference type="Proteomes" id="UP000199687"/>
    </source>
</evidence>
<dbReference type="GO" id="GO:0006260">
    <property type="term" value="P:DNA replication"/>
    <property type="evidence" value="ECO:0007669"/>
    <property type="project" value="TreeGrafter"/>
</dbReference>
<dbReference type="PANTHER" id="PTHR30050:SF8">
    <property type="entry name" value="PRIMOSOMAL PROTEIN DNAI"/>
    <property type="match status" value="1"/>
</dbReference>
<dbReference type="AlphaFoldDB" id="A0A1H9UF77"/>
<dbReference type="InterPro" id="IPR013317">
    <property type="entry name" value="DnaA_dom"/>
</dbReference>
<dbReference type="Pfam" id="PF00308">
    <property type="entry name" value="Bac_DnaA"/>
    <property type="match status" value="1"/>
</dbReference>
<sequence length="310" mass="36185">MEPIQSAMKRWMNSNKKIEQTYQAISEEVLNDPKIQAILSEHIELDEKDINRNLMKLYEYHQASKDCENCPNLAGCVNILKGYTPHVELEGKEISLRYERCSNKVQDDLRKEKESLVQSLYMPKQIRMAELTELKTDTYERKALVTEVIDFVKNYSRENFHKGLYIHGPFGTGKSYILGVIANELKKRNVRAAMIYMPEFVRVMKSSIQDDSLQSKMDHFKNVDVLMFDDIGAETISPWFRDEVLGAILQYRMTEELPVFFTSNFNLDQLEKHLATSNRGDVETIKAGRIVERIKQLSKPIELEERYRTN</sequence>
<dbReference type="RefSeq" id="WP_089742724.1">
    <property type="nucleotide sequence ID" value="NZ_FOGL01000017.1"/>
</dbReference>
<dbReference type="EMBL" id="FOGL01000017">
    <property type="protein sequence ID" value="SES07921.1"/>
    <property type="molecule type" value="Genomic_DNA"/>
</dbReference>
<name>A0A1H9UF77_9BACI</name>
<dbReference type="InterPro" id="IPR027417">
    <property type="entry name" value="P-loop_NTPase"/>
</dbReference>
<gene>
    <name evidence="3" type="ORF">SAMN04487944_11759</name>
</gene>
<dbReference type="Proteomes" id="UP000199687">
    <property type="component" value="Unassembled WGS sequence"/>
</dbReference>
<keyword evidence="4" id="KW-1185">Reference proteome</keyword>
<dbReference type="PANTHER" id="PTHR30050">
    <property type="entry name" value="CHROMOSOMAL REPLICATION INITIATOR PROTEIN DNAA"/>
    <property type="match status" value="1"/>
</dbReference>
<dbReference type="Pfam" id="PF07319">
    <property type="entry name" value="DnaI_N"/>
    <property type="match status" value="1"/>
</dbReference>
<dbReference type="CDD" id="cd00009">
    <property type="entry name" value="AAA"/>
    <property type="match status" value="1"/>
</dbReference>
<evidence type="ECO:0000313" key="3">
    <source>
        <dbReference type="EMBL" id="SES07921.1"/>
    </source>
</evidence>
<organism evidence="3 4">
    <name type="scientific">Gracilibacillus ureilyticus</name>
    <dbReference type="NCBI Taxonomy" id="531814"/>
    <lineage>
        <taxon>Bacteria</taxon>
        <taxon>Bacillati</taxon>
        <taxon>Bacillota</taxon>
        <taxon>Bacilli</taxon>
        <taxon>Bacillales</taxon>
        <taxon>Bacillaceae</taxon>
        <taxon>Gracilibacillus</taxon>
    </lineage>
</organism>
<proteinExistence type="predicted"/>
<protein>
    <submittedName>
        <fullName evidence="3">Primosomal protein DnaI</fullName>
    </submittedName>
</protein>
<dbReference type="NCBIfam" id="NF006505">
    <property type="entry name" value="PRK08939.1"/>
    <property type="match status" value="1"/>
</dbReference>
<dbReference type="OrthoDB" id="61127at2"/>
<reference evidence="3 4" key="1">
    <citation type="submission" date="2016-10" db="EMBL/GenBank/DDBJ databases">
        <authorList>
            <person name="de Groot N.N."/>
        </authorList>
    </citation>
    <scope>NUCLEOTIDE SEQUENCE [LARGE SCALE GENOMIC DNA]</scope>
    <source>
        <strain evidence="3 4">CGMCC 1.7727</strain>
    </source>
</reference>